<dbReference type="Pfam" id="PF13850">
    <property type="entry name" value="ERGIC_N"/>
    <property type="match status" value="1"/>
</dbReference>
<name>A0A9W8A1F1_9FUNG</name>
<feature type="domain" description="Endoplasmic reticulum vesicle transporter N-terminal" evidence="8">
    <location>
        <begin position="11"/>
        <end position="100"/>
    </location>
</feature>
<dbReference type="GO" id="GO:0030134">
    <property type="term" value="C:COPII-coated ER to Golgi transport vesicle"/>
    <property type="evidence" value="ECO:0007669"/>
    <property type="project" value="TreeGrafter"/>
</dbReference>
<dbReference type="GO" id="GO:0006890">
    <property type="term" value="P:retrograde vesicle-mediated transport, Golgi to endoplasmic reticulum"/>
    <property type="evidence" value="ECO:0007669"/>
    <property type="project" value="TreeGrafter"/>
</dbReference>
<evidence type="ECO:0000256" key="4">
    <source>
        <dbReference type="ARBA" id="ARBA00022989"/>
    </source>
</evidence>
<dbReference type="OrthoDB" id="270930at2759"/>
<evidence type="ECO:0000313" key="10">
    <source>
        <dbReference type="Proteomes" id="UP001150538"/>
    </source>
</evidence>
<feature type="transmembrane region" description="Helical" evidence="6">
    <location>
        <begin position="29"/>
        <end position="51"/>
    </location>
</feature>
<dbReference type="GO" id="GO:0005789">
    <property type="term" value="C:endoplasmic reticulum membrane"/>
    <property type="evidence" value="ECO:0007669"/>
    <property type="project" value="TreeGrafter"/>
</dbReference>
<evidence type="ECO:0000256" key="5">
    <source>
        <dbReference type="ARBA" id="ARBA00023136"/>
    </source>
</evidence>
<evidence type="ECO:0000256" key="3">
    <source>
        <dbReference type="ARBA" id="ARBA00022692"/>
    </source>
</evidence>
<keyword evidence="3 6" id="KW-0812">Transmembrane</keyword>
<dbReference type="GO" id="GO:0006888">
    <property type="term" value="P:endoplasmic reticulum to Golgi vesicle-mediated transport"/>
    <property type="evidence" value="ECO:0007669"/>
    <property type="project" value="TreeGrafter"/>
</dbReference>
<gene>
    <name evidence="9" type="primary">ERV46_1</name>
    <name evidence="9" type="ORF">H4219_003124</name>
</gene>
<keyword evidence="5 6" id="KW-0472">Membrane</keyword>
<evidence type="ECO:0000256" key="2">
    <source>
        <dbReference type="ARBA" id="ARBA00005648"/>
    </source>
</evidence>
<evidence type="ECO:0000256" key="6">
    <source>
        <dbReference type="SAM" id="Phobius"/>
    </source>
</evidence>
<evidence type="ECO:0000313" key="9">
    <source>
        <dbReference type="EMBL" id="KAJ1917561.1"/>
    </source>
</evidence>
<evidence type="ECO:0000259" key="7">
    <source>
        <dbReference type="Pfam" id="PF07970"/>
    </source>
</evidence>
<evidence type="ECO:0000259" key="8">
    <source>
        <dbReference type="Pfam" id="PF13850"/>
    </source>
</evidence>
<dbReference type="GO" id="GO:0000139">
    <property type="term" value="C:Golgi membrane"/>
    <property type="evidence" value="ECO:0007669"/>
    <property type="project" value="TreeGrafter"/>
</dbReference>
<comment type="subcellular location">
    <subcellularLocation>
        <location evidence="1">Membrane</location>
        <topology evidence="1">Multi-pass membrane protein</topology>
    </subcellularLocation>
</comment>
<dbReference type="Pfam" id="PF07970">
    <property type="entry name" value="COPIIcoated_ERV"/>
    <property type="match status" value="1"/>
</dbReference>
<comment type="caution">
    <text evidence="9">The sequence shown here is derived from an EMBL/GenBank/DDBJ whole genome shotgun (WGS) entry which is preliminary data.</text>
</comment>
<dbReference type="AlphaFoldDB" id="A0A9W8A1F1"/>
<comment type="similarity">
    <text evidence="2">Belongs to the ERGIC family.</text>
</comment>
<reference evidence="9" key="1">
    <citation type="submission" date="2022-07" db="EMBL/GenBank/DDBJ databases">
        <title>Phylogenomic reconstructions and comparative analyses of Kickxellomycotina fungi.</title>
        <authorList>
            <person name="Reynolds N.K."/>
            <person name="Stajich J.E."/>
            <person name="Barry K."/>
            <person name="Grigoriev I.V."/>
            <person name="Crous P."/>
            <person name="Smith M.E."/>
        </authorList>
    </citation>
    <scope>NUCLEOTIDE SEQUENCE</scope>
    <source>
        <strain evidence="9">NBRC 100468</strain>
    </source>
</reference>
<dbReference type="InterPro" id="IPR039542">
    <property type="entry name" value="Erv_N"/>
</dbReference>
<dbReference type="PANTHER" id="PTHR10984:SF25">
    <property type="entry name" value="ENDOPLASMIC RETICULUM-GOLGI INTERMEDIATE COMPARTMENT PROTEIN 3"/>
    <property type="match status" value="1"/>
</dbReference>
<keyword evidence="4 6" id="KW-1133">Transmembrane helix</keyword>
<dbReference type="PANTHER" id="PTHR10984">
    <property type="entry name" value="ENDOPLASMIC RETICULUM-GOLGI INTERMEDIATE COMPARTMENT PROTEIN"/>
    <property type="match status" value="1"/>
</dbReference>
<dbReference type="InterPro" id="IPR045888">
    <property type="entry name" value="Erv"/>
</dbReference>
<evidence type="ECO:0000256" key="1">
    <source>
        <dbReference type="ARBA" id="ARBA00004141"/>
    </source>
</evidence>
<dbReference type="Proteomes" id="UP001150538">
    <property type="component" value="Unassembled WGS sequence"/>
</dbReference>
<keyword evidence="10" id="KW-1185">Reference proteome</keyword>
<accession>A0A9W8A1F1</accession>
<dbReference type="InterPro" id="IPR012936">
    <property type="entry name" value="Erv_C"/>
</dbReference>
<protein>
    <submittedName>
        <fullName evidence="9">ER-derived vesicles protein erv46</fullName>
    </submittedName>
</protein>
<dbReference type="EMBL" id="JANBPU010000068">
    <property type="protein sequence ID" value="KAJ1917561.1"/>
    <property type="molecule type" value="Genomic_DNA"/>
</dbReference>
<sequence length="387" mass="43383">MAKRGSLASQFRTFDAYAKTMDDVSIRTLSGALITIISGIIMLFLTLNEYIDYKKIEMRPEIIVDKTMGEKLPINIDITFPNVPCVMLGLDVMDSIGSHEVNMFHHVTKTRISKDGQIIEVKKAGINDNSTKGLTVSLPKDYCGSCYGALPPENGCCNTCDDVHKAYLRTGWAFAEPEKMEQCQREGYLENIKAQRDEGCRLKGYVSVNKVAGNFHIMTGDTIKQNDVHFHALYDYMPQNFDFAHTINHLSFGASFKGQDNPLDGLKRDATAGTMFQYFVKVVSSEVRYLNGKVLKSNQYSVTEFERDTLSEAHEHGHNHKSPGFKVAYDISPMRVAYTEHKRTFGSFLTSVCAIVGGIFTISGIIDSFVFRTEQAIAKKRQIGKLE</sequence>
<feature type="domain" description="Endoplasmic reticulum vesicle transporter C-terminal" evidence="7">
    <location>
        <begin position="146"/>
        <end position="367"/>
    </location>
</feature>
<organism evidence="9 10">
    <name type="scientific">Mycoemilia scoparia</name>
    <dbReference type="NCBI Taxonomy" id="417184"/>
    <lineage>
        <taxon>Eukaryota</taxon>
        <taxon>Fungi</taxon>
        <taxon>Fungi incertae sedis</taxon>
        <taxon>Zoopagomycota</taxon>
        <taxon>Kickxellomycotina</taxon>
        <taxon>Kickxellomycetes</taxon>
        <taxon>Kickxellales</taxon>
        <taxon>Kickxellaceae</taxon>
        <taxon>Mycoemilia</taxon>
    </lineage>
</organism>
<feature type="transmembrane region" description="Helical" evidence="6">
    <location>
        <begin position="344"/>
        <end position="366"/>
    </location>
</feature>
<proteinExistence type="inferred from homology"/>